<dbReference type="EMBL" id="OZ022407">
    <property type="protein sequence ID" value="CAK9438682.1"/>
    <property type="molecule type" value="Genomic_DNA"/>
</dbReference>
<evidence type="ECO:0000256" key="3">
    <source>
        <dbReference type="ARBA" id="ARBA00023163"/>
    </source>
</evidence>
<feature type="region of interest" description="Disordered" evidence="5">
    <location>
        <begin position="1"/>
        <end position="36"/>
    </location>
</feature>
<dbReference type="Gene3D" id="3.40.50.11990">
    <property type="entry name" value="RNA polymerase II accessory factor, Cdc73 C-terminal domain"/>
    <property type="match status" value="1"/>
</dbReference>
<reference evidence="7 8" key="1">
    <citation type="submission" date="2024-03" db="EMBL/GenBank/DDBJ databases">
        <authorList>
            <person name="Brejova B."/>
        </authorList>
    </citation>
    <scope>NUCLEOTIDE SEQUENCE [LARGE SCALE GENOMIC DNA]</scope>
    <source>
        <strain evidence="7 8">CBS 14171</strain>
    </source>
</reference>
<evidence type="ECO:0000256" key="4">
    <source>
        <dbReference type="ARBA" id="ARBA00023242"/>
    </source>
</evidence>
<dbReference type="InterPro" id="IPR038103">
    <property type="entry name" value="CDC73_C_sf"/>
</dbReference>
<keyword evidence="8" id="KW-1185">Reference proteome</keyword>
<evidence type="ECO:0000313" key="8">
    <source>
        <dbReference type="Proteomes" id="UP001497383"/>
    </source>
</evidence>
<dbReference type="PANTHER" id="PTHR12466:SF8">
    <property type="entry name" value="PARAFIBROMIN"/>
    <property type="match status" value="1"/>
</dbReference>
<evidence type="ECO:0000256" key="2">
    <source>
        <dbReference type="ARBA" id="ARBA00010427"/>
    </source>
</evidence>
<evidence type="ECO:0000256" key="1">
    <source>
        <dbReference type="ARBA" id="ARBA00004123"/>
    </source>
</evidence>
<evidence type="ECO:0000256" key="5">
    <source>
        <dbReference type="SAM" id="MobiDB-lite"/>
    </source>
</evidence>
<dbReference type="InterPro" id="IPR007852">
    <property type="entry name" value="Cdc73/Parafibromin"/>
</dbReference>
<dbReference type="Proteomes" id="UP001497383">
    <property type="component" value="Chromosome 3"/>
</dbReference>
<organism evidence="7 8">
    <name type="scientific">Lodderomyces beijingensis</name>
    <dbReference type="NCBI Taxonomy" id="1775926"/>
    <lineage>
        <taxon>Eukaryota</taxon>
        <taxon>Fungi</taxon>
        <taxon>Dikarya</taxon>
        <taxon>Ascomycota</taxon>
        <taxon>Saccharomycotina</taxon>
        <taxon>Pichiomycetes</taxon>
        <taxon>Debaryomycetaceae</taxon>
        <taxon>Candida/Lodderomyces clade</taxon>
        <taxon>Lodderomyces</taxon>
    </lineage>
</organism>
<dbReference type="RefSeq" id="XP_066829844.1">
    <property type="nucleotide sequence ID" value="XM_066972957.1"/>
</dbReference>
<feature type="domain" description="Cell division control protein 73 C-terminal" evidence="6">
    <location>
        <begin position="247"/>
        <end position="399"/>
    </location>
</feature>
<dbReference type="Pfam" id="PF05179">
    <property type="entry name" value="CDC73_C"/>
    <property type="match status" value="1"/>
</dbReference>
<feature type="compositionally biased region" description="Polar residues" evidence="5">
    <location>
        <begin position="17"/>
        <end position="36"/>
    </location>
</feature>
<comment type="subcellular location">
    <subcellularLocation>
        <location evidence="1">Nucleus</location>
    </subcellularLocation>
</comment>
<comment type="similarity">
    <text evidence="2">Belongs to the CDC73 family.</text>
</comment>
<evidence type="ECO:0000259" key="6">
    <source>
        <dbReference type="Pfam" id="PF05179"/>
    </source>
</evidence>
<dbReference type="InterPro" id="IPR031336">
    <property type="entry name" value="CDC73_C"/>
</dbReference>
<evidence type="ECO:0000313" key="7">
    <source>
        <dbReference type="EMBL" id="CAK9438682.1"/>
    </source>
</evidence>
<protein>
    <recommendedName>
        <fullName evidence="6">Cell division control protein 73 C-terminal domain-containing protein</fullName>
    </recommendedName>
</protein>
<keyword evidence="4" id="KW-0539">Nucleus</keyword>
<name>A0ABP0ZKK3_9ASCO</name>
<proteinExistence type="inferred from homology"/>
<dbReference type="PANTHER" id="PTHR12466">
    <property type="entry name" value="CDC73 DOMAIN PROTEIN"/>
    <property type="match status" value="1"/>
</dbReference>
<dbReference type="GeneID" id="92208102"/>
<gene>
    <name evidence="7" type="ORF">LODBEIA_P29060</name>
</gene>
<sequence length="408" mass="46210">MVPGLGKENKHEKKTSRWNTNFSPSTHIQASPAQTQHNTITTMSGLESLKALRSATTGNEPIVFFKEDGEKTEQIQDAVDVQFGKDTTKFKLGSITNFINEDKQQDLKSVVFCWLQEGEPNVDYKAKAAELGIASFKYLNRNELSTWLNGSTDTCTFIEGLESDEKNKSAKAGNESIAEISRKRKLEDPQLDRIKQFERESIDHNAALRGSKNIDFGYLISDAKKFMRDLKRSDKKTKAVQKSTGPKKQPIIIVSPATTALLSLSNIKTFFEEGHYTEPVPTNRPKSGVVILNHRSDNLVSAAQKIMVVDNTDLFTSPEYWNRVIAVFTTGQTWQFAKYTPSQPEALFQKYAGFYVGYQGESTPPQIRDWNVREIKVDRGDKRFKDKVIVKDFWLEIDKILVSKGYGR</sequence>
<accession>A0ABP0ZKK3</accession>
<keyword evidence="3" id="KW-0804">Transcription</keyword>